<evidence type="ECO:0000313" key="3">
    <source>
        <dbReference type="Proteomes" id="UP000038040"/>
    </source>
</evidence>
<reference evidence="2 4" key="2">
    <citation type="submission" date="2018-11" db="EMBL/GenBank/DDBJ databases">
        <authorList>
            <consortium name="Pathogen Informatics"/>
        </authorList>
    </citation>
    <scope>NUCLEOTIDE SEQUENCE [LARGE SCALE GENOMIC DNA]</scope>
</reference>
<organism evidence="3 5">
    <name type="scientific">Dracunculus medinensis</name>
    <name type="common">Guinea worm</name>
    <dbReference type="NCBI Taxonomy" id="318479"/>
    <lineage>
        <taxon>Eukaryota</taxon>
        <taxon>Metazoa</taxon>
        <taxon>Ecdysozoa</taxon>
        <taxon>Nematoda</taxon>
        <taxon>Chromadorea</taxon>
        <taxon>Rhabditida</taxon>
        <taxon>Spirurina</taxon>
        <taxon>Dracunculoidea</taxon>
        <taxon>Dracunculidae</taxon>
        <taxon>Dracunculus</taxon>
    </lineage>
</organism>
<dbReference type="WBParaSite" id="DME_0000886601-mRNA-1">
    <property type="protein sequence ID" value="DME_0000886601-mRNA-1"/>
    <property type="gene ID" value="DME_0000886601"/>
</dbReference>
<proteinExistence type="predicted"/>
<dbReference type="EMBL" id="UYYG01001221">
    <property type="protein sequence ID" value="VDN60531.1"/>
    <property type="molecule type" value="Genomic_DNA"/>
</dbReference>
<feature type="region of interest" description="Disordered" evidence="1">
    <location>
        <begin position="1"/>
        <end position="42"/>
    </location>
</feature>
<feature type="compositionally biased region" description="Low complexity" evidence="1">
    <location>
        <begin position="94"/>
        <end position="104"/>
    </location>
</feature>
<feature type="compositionally biased region" description="Polar residues" evidence="1">
    <location>
        <begin position="30"/>
        <end position="42"/>
    </location>
</feature>
<evidence type="ECO:0000313" key="2">
    <source>
        <dbReference type="EMBL" id="VDN60531.1"/>
    </source>
</evidence>
<dbReference type="Proteomes" id="UP000038040">
    <property type="component" value="Unplaced"/>
</dbReference>
<dbReference type="Proteomes" id="UP000274756">
    <property type="component" value="Unassembled WGS sequence"/>
</dbReference>
<keyword evidence="4" id="KW-1185">Reference proteome</keyword>
<dbReference type="OrthoDB" id="5812430at2759"/>
<evidence type="ECO:0000313" key="4">
    <source>
        <dbReference type="Proteomes" id="UP000274756"/>
    </source>
</evidence>
<evidence type="ECO:0000313" key="5">
    <source>
        <dbReference type="WBParaSite" id="DME_0000886601-mRNA-1"/>
    </source>
</evidence>
<feature type="region of interest" description="Disordered" evidence="1">
    <location>
        <begin position="81"/>
        <end position="119"/>
    </location>
</feature>
<evidence type="ECO:0000256" key="1">
    <source>
        <dbReference type="SAM" id="MobiDB-lite"/>
    </source>
</evidence>
<sequence length="177" mass="18866">MEGQNLMPEEQGMKNEINSVLPPPPGLIAATQQVGRSWPQPTVLPQSTPSLVSGYASMPVIPYPGQPVQQFNPTMMVPTANALYKGGGAPDVHSQTSSNDGSSGSEKRRGGRAVLPPAPVSAISHQKGTSLSLAAVPQSMGIQKQNRLDEVPQDLTSSRQSFRIAMSQPFEFFVDNL</sequence>
<name>A0A0N4UM14_DRAME</name>
<dbReference type="STRING" id="318479.A0A0N4UM14"/>
<accession>A0A0N4UM14</accession>
<reference evidence="5" key="1">
    <citation type="submission" date="2017-02" db="UniProtKB">
        <authorList>
            <consortium name="WormBaseParasite"/>
        </authorList>
    </citation>
    <scope>IDENTIFICATION</scope>
</reference>
<gene>
    <name evidence="2" type="ORF">DME_LOCUS10504</name>
</gene>
<dbReference type="AlphaFoldDB" id="A0A0N4UM14"/>
<protein>
    <submittedName>
        <fullName evidence="5">Protein SMG7</fullName>
    </submittedName>
</protein>